<accession>A0A3S4YZ01</accession>
<dbReference type="EC" id="4.4.1.2" evidence="8"/>
<keyword evidence="5 12" id="KW-0663">Pyridoxal phosphate</keyword>
<dbReference type="GO" id="GO:0019346">
    <property type="term" value="P:transsulfuration"/>
    <property type="evidence" value="ECO:0007669"/>
    <property type="project" value="InterPro"/>
</dbReference>
<dbReference type="GO" id="GO:0018826">
    <property type="term" value="F:methionine gamma-lyase activity"/>
    <property type="evidence" value="ECO:0007669"/>
    <property type="project" value="UniProtKB-EC"/>
</dbReference>
<comment type="catalytic activity">
    <reaction evidence="10">
        <text>L-homocysteine + H2O = 2-oxobutanoate + hydrogen sulfide + NH4(+) + H(+)</text>
        <dbReference type="Rhea" id="RHEA:14501"/>
        <dbReference type="ChEBI" id="CHEBI:15377"/>
        <dbReference type="ChEBI" id="CHEBI:15378"/>
        <dbReference type="ChEBI" id="CHEBI:16763"/>
        <dbReference type="ChEBI" id="CHEBI:28938"/>
        <dbReference type="ChEBI" id="CHEBI:29919"/>
        <dbReference type="ChEBI" id="CHEBI:58199"/>
        <dbReference type="EC" id="4.4.1.2"/>
    </reaction>
    <physiologicalReaction direction="left-to-right" evidence="10">
        <dbReference type="Rhea" id="RHEA:14502"/>
    </physiologicalReaction>
</comment>
<reference evidence="14 15" key="1">
    <citation type="submission" date="2018-12" db="EMBL/GenBank/DDBJ databases">
        <authorList>
            <consortium name="Pathogen Informatics"/>
        </authorList>
    </citation>
    <scope>NUCLEOTIDE SEQUENCE [LARGE SCALE GENOMIC DNA]</scope>
    <source>
        <strain evidence="14 15">NCTC13354</strain>
    </source>
</reference>
<dbReference type="FunFam" id="3.40.640.10:FF:000046">
    <property type="entry name" value="Cystathionine gamma-lyase"/>
    <property type="match status" value="1"/>
</dbReference>
<evidence type="ECO:0000256" key="8">
    <source>
        <dbReference type="ARBA" id="ARBA00047175"/>
    </source>
</evidence>
<proteinExistence type="inferred from homology"/>
<keyword evidence="4" id="KW-0028">Amino-acid biosynthesis</keyword>
<dbReference type="Pfam" id="PF01053">
    <property type="entry name" value="Cys_Met_Meta_PP"/>
    <property type="match status" value="1"/>
</dbReference>
<keyword evidence="6" id="KW-0486">Methionine biosynthesis</keyword>
<comment type="cofactor">
    <cofactor evidence="1 13">
        <name>pyridoxal 5'-phosphate</name>
        <dbReference type="ChEBI" id="CHEBI:597326"/>
    </cofactor>
</comment>
<dbReference type="PIRSF" id="PIRSF001434">
    <property type="entry name" value="CGS"/>
    <property type="match status" value="1"/>
</dbReference>
<comment type="catalytic activity">
    <reaction evidence="11">
        <text>L-methionine + H2O = methanethiol + 2-oxobutanoate + NH4(+)</text>
        <dbReference type="Rhea" id="RHEA:23800"/>
        <dbReference type="ChEBI" id="CHEBI:15377"/>
        <dbReference type="ChEBI" id="CHEBI:16007"/>
        <dbReference type="ChEBI" id="CHEBI:16763"/>
        <dbReference type="ChEBI" id="CHEBI:28938"/>
        <dbReference type="ChEBI" id="CHEBI:57844"/>
        <dbReference type="EC" id="4.4.1.11"/>
    </reaction>
    <physiologicalReaction direction="left-to-right" evidence="11">
        <dbReference type="Rhea" id="RHEA:23801"/>
    </physiologicalReaction>
</comment>
<keyword evidence="7 14" id="KW-0456">Lyase</keyword>
<sequence>MRRNSRLIHGSGKSPDRGIVPAIQLSSTFAQPTDGTFGPHAYQRGSNPTRAAAETLLAAIEDARHAAAFATGMAATASIFSLVDPGQRVLLSRNLYGGTYRYATTYFPKYGISYDFLDDPNSLTADAIPDDTALIFIETPTNPGLEVIDIARVAAAAKAKGVLFAVDNTFLTARLQRPLELGADVSVYSATKYLGGHGDLLAGAVVTNDDDLIERVQFHRNTYGSPLAPFDSYSLIRGIKTLDLRLARQQDNTLAVIDFLSNRPEISRVNYAGSRSAQEAEIQRKQARGIGAVLSFELAPDVDHEAFVSNLGFIDYAVSLGGVESLICTPATMTHESFTEADRAKAGISDTLLRFAVGIEDIDDIIDTLSSALEAAARTR</sequence>
<dbReference type="InterPro" id="IPR054542">
    <property type="entry name" value="Cys_met_metab_PP"/>
</dbReference>
<dbReference type="GO" id="GO:0047804">
    <property type="term" value="F:cysteine-S-conjugate beta-lyase activity"/>
    <property type="evidence" value="ECO:0007669"/>
    <property type="project" value="UniProtKB-EC"/>
</dbReference>
<evidence type="ECO:0000256" key="2">
    <source>
        <dbReference type="ARBA" id="ARBA00009077"/>
    </source>
</evidence>
<gene>
    <name evidence="14" type="primary">mccB</name>
    <name evidence="14" type="ORF">NCTC13354_01630</name>
</gene>
<dbReference type="OrthoDB" id="9780685at2"/>
<evidence type="ECO:0000256" key="1">
    <source>
        <dbReference type="ARBA" id="ARBA00001933"/>
    </source>
</evidence>
<evidence type="ECO:0000313" key="14">
    <source>
        <dbReference type="EMBL" id="VEI13904.1"/>
    </source>
</evidence>
<dbReference type="GO" id="GO:0030170">
    <property type="term" value="F:pyridoxal phosphate binding"/>
    <property type="evidence" value="ECO:0007669"/>
    <property type="project" value="InterPro"/>
</dbReference>
<evidence type="ECO:0000256" key="3">
    <source>
        <dbReference type="ARBA" id="ARBA00012224"/>
    </source>
</evidence>
<dbReference type="GO" id="GO:0009086">
    <property type="term" value="P:methionine biosynthetic process"/>
    <property type="evidence" value="ECO:0007669"/>
    <property type="project" value="UniProtKB-KW"/>
</dbReference>
<evidence type="ECO:0000256" key="6">
    <source>
        <dbReference type="ARBA" id="ARBA00023167"/>
    </source>
</evidence>
<dbReference type="AlphaFoldDB" id="A0A3S4YZ01"/>
<feature type="modified residue" description="N6-(pyridoxal phosphate)lysine" evidence="12">
    <location>
        <position position="192"/>
    </location>
</feature>
<evidence type="ECO:0000256" key="13">
    <source>
        <dbReference type="RuleBase" id="RU362118"/>
    </source>
</evidence>
<evidence type="ECO:0000256" key="4">
    <source>
        <dbReference type="ARBA" id="ARBA00022605"/>
    </source>
</evidence>
<organism evidence="14 15">
    <name type="scientific">Trueperella bialowiezensis</name>
    <dbReference type="NCBI Taxonomy" id="312285"/>
    <lineage>
        <taxon>Bacteria</taxon>
        <taxon>Bacillati</taxon>
        <taxon>Actinomycetota</taxon>
        <taxon>Actinomycetes</taxon>
        <taxon>Actinomycetales</taxon>
        <taxon>Actinomycetaceae</taxon>
        <taxon>Trueperella</taxon>
    </lineage>
</organism>
<protein>
    <recommendedName>
        <fullName evidence="9">Homocysteine desulfhydrase</fullName>
        <ecNumber evidence="3">4.4.1.13</ecNumber>
        <ecNumber evidence="8">4.4.1.2</ecNumber>
    </recommendedName>
</protein>
<dbReference type="InterPro" id="IPR015421">
    <property type="entry name" value="PyrdxlP-dep_Trfase_major"/>
</dbReference>
<dbReference type="InterPro" id="IPR000277">
    <property type="entry name" value="Cys/Met-Metab_PyrdxlP-dep_enz"/>
</dbReference>
<dbReference type="InterPro" id="IPR015424">
    <property type="entry name" value="PyrdxlP-dep_Trfase"/>
</dbReference>
<evidence type="ECO:0000256" key="5">
    <source>
        <dbReference type="ARBA" id="ARBA00022898"/>
    </source>
</evidence>
<keyword evidence="15" id="KW-1185">Reference proteome</keyword>
<dbReference type="PROSITE" id="PS00868">
    <property type="entry name" value="CYS_MET_METAB_PP"/>
    <property type="match status" value="1"/>
</dbReference>
<dbReference type="EC" id="4.4.1.13" evidence="3"/>
<dbReference type="Proteomes" id="UP000269542">
    <property type="component" value="Chromosome"/>
</dbReference>
<dbReference type="InterPro" id="IPR015422">
    <property type="entry name" value="PyrdxlP-dep_Trfase_small"/>
</dbReference>
<evidence type="ECO:0000256" key="7">
    <source>
        <dbReference type="ARBA" id="ARBA00023239"/>
    </source>
</evidence>
<dbReference type="GO" id="GO:0005737">
    <property type="term" value="C:cytoplasm"/>
    <property type="evidence" value="ECO:0007669"/>
    <property type="project" value="TreeGrafter"/>
</dbReference>
<dbReference type="PANTHER" id="PTHR11808:SF50">
    <property type="entry name" value="CYSTATHIONINE BETA-LYASE"/>
    <property type="match status" value="1"/>
</dbReference>
<evidence type="ECO:0000313" key="15">
    <source>
        <dbReference type="Proteomes" id="UP000269542"/>
    </source>
</evidence>
<dbReference type="EMBL" id="LR134476">
    <property type="protein sequence ID" value="VEI13904.1"/>
    <property type="molecule type" value="Genomic_DNA"/>
</dbReference>
<dbReference type="GO" id="GO:0047982">
    <property type="term" value="F:homocysteine desulfhydrase activity"/>
    <property type="evidence" value="ECO:0007669"/>
    <property type="project" value="UniProtKB-EC"/>
</dbReference>
<dbReference type="KEGG" id="tbw:NCTC13354_01630"/>
<comment type="similarity">
    <text evidence="2 13">Belongs to the trans-sulfuration enzymes family.</text>
</comment>
<dbReference type="Gene3D" id="3.40.640.10">
    <property type="entry name" value="Type I PLP-dependent aspartate aminotransferase-like (Major domain)"/>
    <property type="match status" value="1"/>
</dbReference>
<evidence type="ECO:0000256" key="12">
    <source>
        <dbReference type="PIRSR" id="PIRSR001434-2"/>
    </source>
</evidence>
<dbReference type="Gene3D" id="3.90.1150.10">
    <property type="entry name" value="Aspartate Aminotransferase, domain 1"/>
    <property type="match status" value="1"/>
</dbReference>
<evidence type="ECO:0000256" key="9">
    <source>
        <dbReference type="ARBA" id="ARBA00047199"/>
    </source>
</evidence>
<dbReference type="PANTHER" id="PTHR11808">
    <property type="entry name" value="TRANS-SULFURATION ENZYME FAMILY MEMBER"/>
    <property type="match status" value="1"/>
</dbReference>
<evidence type="ECO:0000256" key="11">
    <source>
        <dbReference type="ARBA" id="ARBA00052699"/>
    </source>
</evidence>
<dbReference type="RefSeq" id="WP_126416959.1">
    <property type="nucleotide sequence ID" value="NZ_LR134476.1"/>
</dbReference>
<dbReference type="SUPFAM" id="SSF53383">
    <property type="entry name" value="PLP-dependent transferases"/>
    <property type="match status" value="1"/>
</dbReference>
<evidence type="ECO:0000256" key="10">
    <source>
        <dbReference type="ARBA" id="ARBA00048780"/>
    </source>
</evidence>
<name>A0A3S4YZ01_9ACTO</name>